<accession>A0ABM6Z1Y6</accession>
<dbReference type="SUPFAM" id="SSF57095">
    <property type="entry name" value="Scorpion toxin-like"/>
    <property type="match status" value="1"/>
</dbReference>
<keyword evidence="1" id="KW-1015">Disulfide bond</keyword>
<dbReference type="PROSITE" id="PS51378">
    <property type="entry name" value="INVERT_DEFENSINS"/>
    <property type="match status" value="1"/>
</dbReference>
<evidence type="ECO:0000256" key="1">
    <source>
        <dbReference type="ARBA" id="ARBA00023157"/>
    </source>
</evidence>
<evidence type="ECO:0000259" key="2">
    <source>
        <dbReference type="PROSITE" id="PS51378"/>
    </source>
</evidence>
<dbReference type="Gene3D" id="3.30.30.10">
    <property type="entry name" value="Knottin, scorpion toxin-like"/>
    <property type="match status" value="1"/>
</dbReference>
<feature type="domain" description="Invertebrate defensins family profile" evidence="2">
    <location>
        <begin position="32"/>
        <end position="67"/>
    </location>
</feature>
<name>A0ABM6Z1Y6_9ACTO</name>
<reference evidence="3 4" key="1">
    <citation type="submission" date="2018-09" db="EMBL/GenBank/DDBJ databases">
        <authorList>
            <person name="Li J."/>
        </authorList>
    </citation>
    <scope>NUCLEOTIDE SEQUENCE [LARGE SCALE GENOMIC DNA]</scope>
    <source>
        <strain evidence="3 4">2129</strain>
    </source>
</reference>
<dbReference type="Proteomes" id="UP000273001">
    <property type="component" value="Chromosome"/>
</dbReference>
<dbReference type="RefSeq" id="WP_120203678.1">
    <property type="nucleotide sequence ID" value="NZ_CP032514.1"/>
</dbReference>
<dbReference type="InterPro" id="IPR001542">
    <property type="entry name" value="Defensin_invertebrate/fungal"/>
</dbReference>
<proteinExistence type="predicted"/>
<gene>
    <name evidence="3" type="ORF">D5R93_02635</name>
</gene>
<dbReference type="NCBIfam" id="NF038042">
    <property type="entry name" value="actinodefensin"/>
    <property type="match status" value="1"/>
</dbReference>
<dbReference type="Pfam" id="PF01097">
    <property type="entry name" value="Defensin_2"/>
    <property type="match status" value="1"/>
</dbReference>
<sequence length="67" mass="7267">MSQFIRRTTTLAGADFTQALRSETHAPTEGAEGPCPLNEKKCSQICRAKGYKGGYCGSFANLVCKCY</sequence>
<evidence type="ECO:0000313" key="4">
    <source>
        <dbReference type="Proteomes" id="UP000273001"/>
    </source>
</evidence>
<dbReference type="EMBL" id="CP032514">
    <property type="protein sequence ID" value="AYD89229.1"/>
    <property type="molecule type" value="Genomic_DNA"/>
</dbReference>
<evidence type="ECO:0000313" key="3">
    <source>
        <dbReference type="EMBL" id="AYD89229.1"/>
    </source>
</evidence>
<organism evidence="3 4">
    <name type="scientific">Actinomyces lilanjuaniae</name>
    <dbReference type="NCBI Taxonomy" id="2321394"/>
    <lineage>
        <taxon>Bacteria</taxon>
        <taxon>Bacillati</taxon>
        <taxon>Actinomycetota</taxon>
        <taxon>Actinomycetes</taxon>
        <taxon>Actinomycetales</taxon>
        <taxon>Actinomycetaceae</taxon>
        <taxon>Actinomyces</taxon>
    </lineage>
</organism>
<keyword evidence="4" id="KW-1185">Reference proteome</keyword>
<dbReference type="InterPro" id="IPR036574">
    <property type="entry name" value="Scorpion_toxin-like_sf"/>
</dbReference>
<protein>
    <submittedName>
        <fullName evidence="3">Arthropod defensin</fullName>
    </submittedName>
</protein>